<reference evidence="1" key="1">
    <citation type="submission" date="2016-10" db="EMBL/GenBank/DDBJ databases">
        <title>Sequence of Gallionella enrichment culture.</title>
        <authorList>
            <person name="Poehlein A."/>
            <person name="Muehling M."/>
            <person name="Daniel R."/>
        </authorList>
    </citation>
    <scope>NUCLEOTIDE SEQUENCE</scope>
</reference>
<sequence>MKKLLIVITPLLMLGSAYPAFAAGNNEVQTRSAQIQACFRKHGQLIQKPALRNPQDCWRIYGFLMKQ</sequence>
<evidence type="ECO:0000313" key="1">
    <source>
        <dbReference type="EMBL" id="OIQ77535.1"/>
    </source>
</evidence>
<comment type="caution">
    <text evidence="1">The sequence shown here is derived from an EMBL/GenBank/DDBJ whole genome shotgun (WGS) entry which is preliminary data.</text>
</comment>
<dbReference type="EMBL" id="MLJW01001592">
    <property type="protein sequence ID" value="OIQ77535.1"/>
    <property type="molecule type" value="Genomic_DNA"/>
</dbReference>
<organism evidence="1">
    <name type="scientific">mine drainage metagenome</name>
    <dbReference type="NCBI Taxonomy" id="410659"/>
    <lineage>
        <taxon>unclassified sequences</taxon>
        <taxon>metagenomes</taxon>
        <taxon>ecological metagenomes</taxon>
    </lineage>
</organism>
<accession>A0A1J5QC26</accession>
<proteinExistence type="predicted"/>
<dbReference type="AlphaFoldDB" id="A0A1J5QC26"/>
<protein>
    <submittedName>
        <fullName evidence="1">Uncharacterized protein</fullName>
    </submittedName>
</protein>
<gene>
    <name evidence="1" type="ORF">GALL_407690</name>
</gene>
<name>A0A1J5QC26_9ZZZZ</name>